<dbReference type="GO" id="GO:0016020">
    <property type="term" value="C:membrane"/>
    <property type="evidence" value="ECO:0007669"/>
    <property type="project" value="UniProtKB-SubCell"/>
</dbReference>
<evidence type="ECO:0000313" key="7">
    <source>
        <dbReference type="EMBL" id="GJJ07861.1"/>
    </source>
</evidence>
<keyword evidence="8" id="KW-1185">Reference proteome</keyword>
<dbReference type="InterPro" id="IPR006694">
    <property type="entry name" value="Fatty_acid_hydroxylase"/>
</dbReference>
<keyword evidence="4 5" id="KW-0472">Membrane</keyword>
<dbReference type="GO" id="GO:0005506">
    <property type="term" value="F:iron ion binding"/>
    <property type="evidence" value="ECO:0007669"/>
    <property type="project" value="InterPro"/>
</dbReference>
<proteinExistence type="predicted"/>
<keyword evidence="2 5" id="KW-0812">Transmembrane</keyword>
<dbReference type="Pfam" id="PF04116">
    <property type="entry name" value="FA_hydroxylase"/>
    <property type="match status" value="1"/>
</dbReference>
<dbReference type="AlphaFoldDB" id="A0AAV4ZZQ8"/>
<name>A0AAV4ZZQ8_9AGAM</name>
<protein>
    <recommendedName>
        <fullName evidence="6">Fatty acid hydroxylase domain-containing protein</fullName>
    </recommendedName>
</protein>
<dbReference type="InterPro" id="IPR050307">
    <property type="entry name" value="Sterol_Desaturase_Related"/>
</dbReference>
<evidence type="ECO:0000259" key="6">
    <source>
        <dbReference type="Pfam" id="PF04116"/>
    </source>
</evidence>
<dbReference type="Proteomes" id="UP001050691">
    <property type="component" value="Unassembled WGS sequence"/>
</dbReference>
<evidence type="ECO:0000256" key="2">
    <source>
        <dbReference type="ARBA" id="ARBA00022692"/>
    </source>
</evidence>
<evidence type="ECO:0000256" key="5">
    <source>
        <dbReference type="SAM" id="Phobius"/>
    </source>
</evidence>
<accession>A0AAV4ZZQ8</accession>
<dbReference type="EMBL" id="BPWL01000002">
    <property type="protein sequence ID" value="GJJ07861.1"/>
    <property type="molecule type" value="Genomic_DNA"/>
</dbReference>
<dbReference type="PANTHER" id="PTHR11863">
    <property type="entry name" value="STEROL DESATURASE"/>
    <property type="match status" value="1"/>
</dbReference>
<evidence type="ECO:0000313" key="8">
    <source>
        <dbReference type="Proteomes" id="UP001050691"/>
    </source>
</evidence>
<evidence type="ECO:0000256" key="1">
    <source>
        <dbReference type="ARBA" id="ARBA00004370"/>
    </source>
</evidence>
<dbReference type="GO" id="GO:0008610">
    <property type="term" value="P:lipid biosynthetic process"/>
    <property type="evidence" value="ECO:0007669"/>
    <property type="project" value="InterPro"/>
</dbReference>
<comment type="subcellular location">
    <subcellularLocation>
        <location evidence="1">Membrane</location>
    </subcellularLocation>
</comment>
<keyword evidence="3 5" id="KW-1133">Transmembrane helix</keyword>
<feature type="domain" description="Fatty acid hydroxylase" evidence="6">
    <location>
        <begin position="115"/>
        <end position="251"/>
    </location>
</feature>
<dbReference type="GO" id="GO:0016491">
    <property type="term" value="F:oxidoreductase activity"/>
    <property type="evidence" value="ECO:0007669"/>
    <property type="project" value="InterPro"/>
</dbReference>
<organism evidence="7 8">
    <name type="scientific">Clathrus columnatus</name>
    <dbReference type="NCBI Taxonomy" id="1419009"/>
    <lineage>
        <taxon>Eukaryota</taxon>
        <taxon>Fungi</taxon>
        <taxon>Dikarya</taxon>
        <taxon>Basidiomycota</taxon>
        <taxon>Agaricomycotina</taxon>
        <taxon>Agaricomycetes</taxon>
        <taxon>Phallomycetidae</taxon>
        <taxon>Phallales</taxon>
        <taxon>Clathraceae</taxon>
        <taxon>Clathrus</taxon>
    </lineage>
</organism>
<gene>
    <name evidence="7" type="ORF">Clacol_002067</name>
</gene>
<sequence>MYHGLDISGWQWLEQYRMQPSEDDLKKNLVTRGQVVRTVAFQQCLQTALGYFWLGVGSGSIIQEDHAKHMRLIFERVGYGLSLLLGDYEGRRLWALYGSLITYTLYWWAIPAFRFILALIIMDTYQYFLHRTFHEIPFLYKHFHSMHHRLYVPFAFGSLYGHPFEGAILDGIGGGLSHSLAGLSERQAIFFFAFATYKTVDDHCGYYFPWHPIHALFGNNADYHDIHHQHAGIKSNYSQPLFVYWDAILGTRMTREELEEKKARTKAKILKSQ</sequence>
<reference evidence="7" key="1">
    <citation type="submission" date="2021-10" db="EMBL/GenBank/DDBJ databases">
        <title>De novo Genome Assembly of Clathrus columnatus (Basidiomycota, Fungi) Using Illumina and Nanopore Sequence Data.</title>
        <authorList>
            <person name="Ogiso-Tanaka E."/>
            <person name="Itagaki H."/>
            <person name="Hosoya T."/>
            <person name="Hosaka K."/>
        </authorList>
    </citation>
    <scope>NUCLEOTIDE SEQUENCE</scope>
    <source>
        <strain evidence="7">MO-923</strain>
    </source>
</reference>
<feature type="transmembrane region" description="Helical" evidence="5">
    <location>
        <begin position="94"/>
        <end position="121"/>
    </location>
</feature>
<comment type="caution">
    <text evidence="7">The sequence shown here is derived from an EMBL/GenBank/DDBJ whole genome shotgun (WGS) entry which is preliminary data.</text>
</comment>
<evidence type="ECO:0000256" key="4">
    <source>
        <dbReference type="ARBA" id="ARBA00023136"/>
    </source>
</evidence>
<evidence type="ECO:0000256" key="3">
    <source>
        <dbReference type="ARBA" id="ARBA00022989"/>
    </source>
</evidence>